<feature type="domain" description="HTH cro/C1-type" evidence="1">
    <location>
        <begin position="24"/>
        <end position="79"/>
    </location>
</feature>
<dbReference type="GO" id="GO:0003677">
    <property type="term" value="F:DNA binding"/>
    <property type="evidence" value="ECO:0007669"/>
    <property type="project" value="InterPro"/>
</dbReference>
<proteinExistence type="predicted"/>
<dbReference type="AlphaFoldDB" id="A0A1G7RVD2"/>
<dbReference type="Proteomes" id="UP000199415">
    <property type="component" value="Unassembled WGS sequence"/>
</dbReference>
<evidence type="ECO:0000259" key="1">
    <source>
        <dbReference type="PROSITE" id="PS50943"/>
    </source>
</evidence>
<dbReference type="STRING" id="1082479.SAMN05216241_10611"/>
<dbReference type="PROSITE" id="PS50943">
    <property type="entry name" value="HTH_CROC1"/>
    <property type="match status" value="1"/>
</dbReference>
<dbReference type="InterPro" id="IPR010982">
    <property type="entry name" value="Lambda_DNA-bd_dom_sf"/>
</dbReference>
<gene>
    <name evidence="2" type="ORF">SAMN05216241_10611</name>
</gene>
<evidence type="ECO:0000313" key="2">
    <source>
        <dbReference type="EMBL" id="SDG14702.1"/>
    </source>
</evidence>
<dbReference type="RefSeq" id="WP_245659531.1">
    <property type="nucleotide sequence ID" value="NZ_FNCE01000006.1"/>
</dbReference>
<protein>
    <submittedName>
        <fullName evidence="2">Transcriptional regulator, contains XRE-family HTH domain</fullName>
    </submittedName>
</protein>
<keyword evidence="3" id="KW-1185">Reference proteome</keyword>
<organism evidence="2 3">
    <name type="scientific">Limimonas halophila</name>
    <dbReference type="NCBI Taxonomy" id="1082479"/>
    <lineage>
        <taxon>Bacteria</taxon>
        <taxon>Pseudomonadati</taxon>
        <taxon>Pseudomonadota</taxon>
        <taxon>Alphaproteobacteria</taxon>
        <taxon>Rhodospirillales</taxon>
        <taxon>Rhodovibrionaceae</taxon>
        <taxon>Limimonas</taxon>
    </lineage>
</organism>
<reference evidence="2 3" key="1">
    <citation type="submission" date="2016-10" db="EMBL/GenBank/DDBJ databases">
        <authorList>
            <person name="de Groot N.N."/>
        </authorList>
    </citation>
    <scope>NUCLEOTIDE SEQUENCE [LARGE SCALE GENOMIC DNA]</scope>
    <source>
        <strain evidence="2 3">DSM 25584</strain>
    </source>
</reference>
<name>A0A1G7RVD2_9PROT</name>
<dbReference type="EMBL" id="FNCE01000006">
    <property type="protein sequence ID" value="SDG14702.1"/>
    <property type="molecule type" value="Genomic_DNA"/>
</dbReference>
<dbReference type="Gene3D" id="1.10.260.40">
    <property type="entry name" value="lambda repressor-like DNA-binding domains"/>
    <property type="match status" value="1"/>
</dbReference>
<sequence>MYAHPQHDSKYDVQSLRKQAGRWMKSLRERAGLSQRQLAERVGLDYYSFVSQLEAGRGRVPPERYEVWARALEVEPKAFVKGIMRYYDPVTYAILFDEDGADAQDPTQTTRAANANDDA</sequence>
<dbReference type="Pfam" id="PF13560">
    <property type="entry name" value="HTH_31"/>
    <property type="match status" value="1"/>
</dbReference>
<dbReference type="InterPro" id="IPR001387">
    <property type="entry name" value="Cro/C1-type_HTH"/>
</dbReference>
<dbReference type="SMART" id="SM00530">
    <property type="entry name" value="HTH_XRE"/>
    <property type="match status" value="1"/>
</dbReference>
<evidence type="ECO:0000313" key="3">
    <source>
        <dbReference type="Proteomes" id="UP000199415"/>
    </source>
</evidence>
<accession>A0A1G7RVD2</accession>
<dbReference type="SUPFAM" id="SSF47413">
    <property type="entry name" value="lambda repressor-like DNA-binding domains"/>
    <property type="match status" value="1"/>
</dbReference>
<dbReference type="CDD" id="cd00093">
    <property type="entry name" value="HTH_XRE"/>
    <property type="match status" value="1"/>
</dbReference>